<dbReference type="PANTHER" id="PTHR47685:SF1">
    <property type="entry name" value="MAGNESIUM TRANSPORT PROTEIN CORA"/>
    <property type="match status" value="1"/>
</dbReference>
<comment type="caution">
    <text evidence="7">The sequence shown here is derived from an EMBL/GenBank/DDBJ whole genome shotgun (WGS) entry which is preliminary data.</text>
</comment>
<dbReference type="PANTHER" id="PTHR47685">
    <property type="entry name" value="MAGNESIUM TRANSPORT PROTEIN CORA"/>
    <property type="match status" value="1"/>
</dbReference>
<keyword evidence="5" id="KW-0175">Coiled coil</keyword>
<dbReference type="GO" id="GO:0046873">
    <property type="term" value="F:metal ion transmembrane transporter activity"/>
    <property type="evidence" value="ECO:0007669"/>
    <property type="project" value="InterPro"/>
</dbReference>
<dbReference type="SUPFAM" id="SSF144083">
    <property type="entry name" value="Magnesium transport protein CorA, transmembrane region"/>
    <property type="match status" value="1"/>
</dbReference>
<evidence type="ECO:0000256" key="5">
    <source>
        <dbReference type="SAM" id="Coils"/>
    </source>
</evidence>
<evidence type="ECO:0000313" key="7">
    <source>
        <dbReference type="EMBL" id="KAK1760014.1"/>
    </source>
</evidence>
<evidence type="ECO:0000256" key="1">
    <source>
        <dbReference type="ARBA" id="ARBA00004141"/>
    </source>
</evidence>
<feature type="transmembrane region" description="Helical" evidence="6">
    <location>
        <begin position="659"/>
        <end position="680"/>
    </location>
</feature>
<evidence type="ECO:0000313" key="8">
    <source>
        <dbReference type="Proteomes" id="UP001239445"/>
    </source>
</evidence>
<feature type="transmembrane region" description="Helical" evidence="6">
    <location>
        <begin position="729"/>
        <end position="748"/>
    </location>
</feature>
<dbReference type="AlphaFoldDB" id="A0AAJ0BKL8"/>
<proteinExistence type="predicted"/>
<keyword evidence="2 6" id="KW-0812">Transmembrane</keyword>
<name>A0AAJ0BKL8_9PEZI</name>
<dbReference type="InterPro" id="IPR045863">
    <property type="entry name" value="CorA_TM1_TM2"/>
</dbReference>
<evidence type="ECO:0000256" key="6">
    <source>
        <dbReference type="SAM" id="Phobius"/>
    </source>
</evidence>
<protein>
    <submittedName>
        <fullName evidence="7">Uncharacterized protein</fullName>
    </submittedName>
</protein>
<dbReference type="GO" id="GO:0016020">
    <property type="term" value="C:membrane"/>
    <property type="evidence" value="ECO:0007669"/>
    <property type="project" value="UniProtKB-SubCell"/>
</dbReference>
<keyword evidence="8" id="KW-1185">Reference proteome</keyword>
<dbReference type="Pfam" id="PF01544">
    <property type="entry name" value="CorA"/>
    <property type="match status" value="1"/>
</dbReference>
<dbReference type="InterPro" id="IPR002523">
    <property type="entry name" value="MgTranspt_CorA/ZnTranspt_ZntB"/>
</dbReference>
<dbReference type="InterPro" id="IPR050829">
    <property type="entry name" value="CorA_MIT"/>
</dbReference>
<reference evidence="7" key="1">
    <citation type="submission" date="2023-06" db="EMBL/GenBank/DDBJ databases">
        <title>Genome-scale phylogeny and comparative genomics of the fungal order Sordariales.</title>
        <authorList>
            <consortium name="Lawrence Berkeley National Laboratory"/>
            <person name="Hensen N."/>
            <person name="Bonometti L."/>
            <person name="Westerberg I."/>
            <person name="Brannstrom I.O."/>
            <person name="Guillou S."/>
            <person name="Cros-Aarteil S."/>
            <person name="Calhoun S."/>
            <person name="Haridas S."/>
            <person name="Kuo A."/>
            <person name="Mondo S."/>
            <person name="Pangilinan J."/>
            <person name="Riley R."/>
            <person name="Labutti K."/>
            <person name="Andreopoulos B."/>
            <person name="Lipzen A."/>
            <person name="Chen C."/>
            <person name="Yanf M."/>
            <person name="Daum C."/>
            <person name="Ng V."/>
            <person name="Clum A."/>
            <person name="Steindorff A."/>
            <person name="Ohm R."/>
            <person name="Martin F."/>
            <person name="Silar P."/>
            <person name="Natvig D."/>
            <person name="Lalanne C."/>
            <person name="Gautier V."/>
            <person name="Ament-Velasquez S.L."/>
            <person name="Kruys A."/>
            <person name="Hutchinson M.I."/>
            <person name="Powell A.J."/>
            <person name="Barry K."/>
            <person name="Miller A.N."/>
            <person name="Grigoriev I.V."/>
            <person name="Debuchy R."/>
            <person name="Gladieux P."/>
            <person name="Thoren M.H."/>
            <person name="Johannesson H."/>
        </authorList>
    </citation>
    <scope>NUCLEOTIDE SEQUENCE</scope>
    <source>
        <strain evidence="7">PSN4</strain>
    </source>
</reference>
<dbReference type="EMBL" id="MU839828">
    <property type="protein sequence ID" value="KAK1760014.1"/>
    <property type="molecule type" value="Genomic_DNA"/>
</dbReference>
<evidence type="ECO:0000256" key="3">
    <source>
        <dbReference type="ARBA" id="ARBA00022989"/>
    </source>
</evidence>
<accession>A0AAJ0BKL8</accession>
<gene>
    <name evidence="7" type="ORF">QBC47DRAFT_438395</name>
</gene>
<feature type="coiled-coil region" evidence="5">
    <location>
        <begin position="610"/>
        <end position="637"/>
    </location>
</feature>
<comment type="subcellular location">
    <subcellularLocation>
        <location evidence="1">Membrane</location>
        <topology evidence="1">Multi-pass membrane protein</topology>
    </subcellularLocation>
</comment>
<dbReference type="Proteomes" id="UP001239445">
    <property type="component" value="Unassembled WGS sequence"/>
</dbReference>
<keyword evidence="3 6" id="KW-1133">Transmembrane helix</keyword>
<dbReference type="Gene3D" id="1.20.58.340">
    <property type="entry name" value="Magnesium transport protein CorA, transmembrane region"/>
    <property type="match status" value="1"/>
</dbReference>
<organism evidence="7 8">
    <name type="scientific">Echria macrotheca</name>
    <dbReference type="NCBI Taxonomy" id="438768"/>
    <lineage>
        <taxon>Eukaryota</taxon>
        <taxon>Fungi</taxon>
        <taxon>Dikarya</taxon>
        <taxon>Ascomycota</taxon>
        <taxon>Pezizomycotina</taxon>
        <taxon>Sordariomycetes</taxon>
        <taxon>Sordariomycetidae</taxon>
        <taxon>Sordariales</taxon>
        <taxon>Schizotheciaceae</taxon>
        <taxon>Echria</taxon>
    </lineage>
</organism>
<evidence type="ECO:0000256" key="2">
    <source>
        <dbReference type="ARBA" id="ARBA00022692"/>
    </source>
</evidence>
<keyword evidence="4 6" id="KW-0472">Membrane</keyword>
<sequence>MRLSHDHLGFAPPCPSIIPHADDAASSVIHHYFGCLVEGHKKRYYDSLDPSQQLAIRQECRRIFILSRRTDDAVNQWSLLKNLECICGRCEESEVAEEPLPHGHDGQLENEVMAHLVQLRHSNGKATISPSSDFVCEQSIPIAKLLKSDGGNPFRSNELGHGAGVRWLHIPYNNISWAEQILRSCSVNHQNNWENTLEQSKQHRGPSGLWHMRASYNSMSQNSSSIALYMPYLSWEYEQQYLDMSKWTSEIQKQRRPLLSTHLASSMPKQALEVQADSGQATEWPSKAENEVQPYSTVLSMQMLGRTTASDLGGVLERWRLGRMKSDLANLLSAAAEKTLKMALYYDKLVIQKHLGPGASQIELRRSLHQASYWSVESRFHDRKQVVRQATAPVMEYENKPGGGLMWRWVSGTPHTSLLMVDNLWMWIVDSRTIVTCFPDHYGARATQNSTLHGNIVRRLRRPENEKVADVRELALVIMDECTGTFFRHATSAPAQLPVLDVFARKISDITRRCHLLAEQVETFTRMLSMLFQTGNIAKANSMFPQMGAEIKMQKEMKGVLGELTMMRLILEQQEQVVRQFKNETPSGRPSSGSSAYDHLCRIECHAAILDNLIKSAQTTQNELDDLKNTVSLLQQEANVIQSFESARQGESAAKQGKVVVLFTIVTVIFSPLSFMSSIFSMNSIEMSESPLSLSSEVKYISCVSPSLPKLYEIIMDLTLIVSFGEETVLVSGVIIFIFLIFAYSATLRKIVGAAFRIPCRWVIGHVDPLRRDYLVRRPIKDRIEEFETWQQEKLNIRSRHGSMRYLKMKELQRVVAERKKVAMQMP</sequence>
<evidence type="ECO:0000256" key="4">
    <source>
        <dbReference type="ARBA" id="ARBA00023136"/>
    </source>
</evidence>